<accession>A0ABV4YFK0</accession>
<evidence type="ECO:0000256" key="5">
    <source>
        <dbReference type="SAM" id="Phobius"/>
    </source>
</evidence>
<feature type="transmembrane region" description="Helical" evidence="5">
    <location>
        <begin position="20"/>
        <end position="40"/>
    </location>
</feature>
<dbReference type="Pfam" id="PF02518">
    <property type="entry name" value="HATPase_c"/>
    <property type="match status" value="1"/>
</dbReference>
<keyword evidence="3 7" id="KW-0808">Transferase</keyword>
<keyword evidence="5" id="KW-0812">Transmembrane</keyword>
<evidence type="ECO:0000313" key="8">
    <source>
        <dbReference type="Proteomes" id="UP001576776"/>
    </source>
</evidence>
<dbReference type="SUPFAM" id="SSF47384">
    <property type="entry name" value="Homodimeric domain of signal transducing histidine kinase"/>
    <property type="match status" value="1"/>
</dbReference>
<evidence type="ECO:0000256" key="3">
    <source>
        <dbReference type="ARBA" id="ARBA00022777"/>
    </source>
</evidence>
<dbReference type="InterPro" id="IPR003594">
    <property type="entry name" value="HATPase_dom"/>
</dbReference>
<dbReference type="EMBL" id="JBHFNS010000070">
    <property type="protein sequence ID" value="MFB2937298.1"/>
    <property type="molecule type" value="Genomic_DNA"/>
</dbReference>
<dbReference type="InterPro" id="IPR036890">
    <property type="entry name" value="HATPase_C_sf"/>
</dbReference>
<reference evidence="7 8" key="1">
    <citation type="submission" date="2024-09" db="EMBL/GenBank/DDBJ databases">
        <title>Floridaenema gen nov. (Aerosakkonemataceae, Aerosakkonematales ord. nov., Cyanobacteria) from benthic tropical and subtropical fresh waters, with the description of four new species.</title>
        <authorList>
            <person name="Moretto J.A."/>
            <person name="Berthold D.E."/>
            <person name="Lefler F.W."/>
            <person name="Huang I.-S."/>
            <person name="Laughinghouse H. IV."/>
        </authorList>
    </citation>
    <scope>NUCLEOTIDE SEQUENCE [LARGE SCALE GENOMIC DNA]</scope>
    <source>
        <strain evidence="7 8">BLCC-F154</strain>
    </source>
</reference>
<comment type="caution">
    <text evidence="7">The sequence shown here is derived from an EMBL/GenBank/DDBJ whole genome shotgun (WGS) entry which is preliminary data.</text>
</comment>
<feature type="transmembrane region" description="Helical" evidence="5">
    <location>
        <begin position="92"/>
        <end position="108"/>
    </location>
</feature>
<evidence type="ECO:0000259" key="6">
    <source>
        <dbReference type="PROSITE" id="PS50109"/>
    </source>
</evidence>
<dbReference type="Gene3D" id="3.30.565.10">
    <property type="entry name" value="Histidine kinase-like ATPase, C-terminal domain"/>
    <property type="match status" value="1"/>
</dbReference>
<dbReference type="InterPro" id="IPR005467">
    <property type="entry name" value="His_kinase_dom"/>
</dbReference>
<keyword evidence="5" id="KW-1133">Transmembrane helix</keyword>
<keyword evidence="8" id="KW-1185">Reference proteome</keyword>
<evidence type="ECO:0000256" key="2">
    <source>
        <dbReference type="ARBA" id="ARBA00012438"/>
    </source>
</evidence>
<comment type="catalytic activity">
    <reaction evidence="1">
        <text>ATP + protein L-histidine = ADP + protein N-phospho-L-histidine.</text>
        <dbReference type="EC" id="2.7.13.3"/>
    </reaction>
</comment>
<sequence length="415" mass="47292">MWNTICFPIAYILVDVDAELVGGLENIIIASCYFLISLLILRDLWQERKLSINWLTILIASLFLIGSGSYFFPNLIMVSESNLFRGQMGGDWVGLIPAIAFFIIYQRYQFFLSSINTIEAKQDLEKKLQETREKLQQNSQFLQEAQVNLEKIQEHLAQVERLTILGQLVSGVTHEINNPINFIYGNLPYLDEYSQGLLKVIDAYQASYATNAEIEKVIEETDLDYVRSDFPYIIDSVKVGADRIRELVQNLRNFYGSDESQMRLADINLSLESSLLLLYNFYKNKVQIIKQLDELPPVKCYISQINQVFLSLLGKAISALLESENNCQNSSKKQIIIHTRKISNDAVSIQISLNREIKEPIFETISNPKLIGIGTSLGLPISQKIITEVHQGNIYYQSKLGEGTIFTIELPINQL</sequence>
<dbReference type="GO" id="GO:0016301">
    <property type="term" value="F:kinase activity"/>
    <property type="evidence" value="ECO:0007669"/>
    <property type="project" value="UniProtKB-KW"/>
</dbReference>
<dbReference type="InterPro" id="IPR036097">
    <property type="entry name" value="HisK_dim/P_sf"/>
</dbReference>
<dbReference type="PROSITE" id="PS50109">
    <property type="entry name" value="HIS_KIN"/>
    <property type="match status" value="1"/>
</dbReference>
<evidence type="ECO:0000256" key="4">
    <source>
        <dbReference type="SAM" id="Coils"/>
    </source>
</evidence>
<dbReference type="PANTHER" id="PTHR43065:SF50">
    <property type="entry name" value="HISTIDINE KINASE"/>
    <property type="match status" value="1"/>
</dbReference>
<dbReference type="InterPro" id="IPR003661">
    <property type="entry name" value="HisK_dim/P_dom"/>
</dbReference>
<feature type="transmembrane region" description="Helical" evidence="5">
    <location>
        <begin position="52"/>
        <end position="72"/>
    </location>
</feature>
<dbReference type="RefSeq" id="WP_413258780.1">
    <property type="nucleotide sequence ID" value="NZ_JBHFNS010000070.1"/>
</dbReference>
<dbReference type="CDD" id="cd00082">
    <property type="entry name" value="HisKA"/>
    <property type="match status" value="1"/>
</dbReference>
<evidence type="ECO:0000313" key="7">
    <source>
        <dbReference type="EMBL" id="MFB2937298.1"/>
    </source>
</evidence>
<proteinExistence type="predicted"/>
<feature type="domain" description="Histidine kinase" evidence="6">
    <location>
        <begin position="171"/>
        <end position="414"/>
    </location>
</feature>
<name>A0ABV4YFK0_9CYAN</name>
<dbReference type="SUPFAM" id="SSF55874">
    <property type="entry name" value="ATPase domain of HSP90 chaperone/DNA topoisomerase II/histidine kinase"/>
    <property type="match status" value="1"/>
</dbReference>
<evidence type="ECO:0000256" key="1">
    <source>
        <dbReference type="ARBA" id="ARBA00000085"/>
    </source>
</evidence>
<gene>
    <name evidence="7" type="ORF">ACE1B6_18780</name>
</gene>
<dbReference type="EC" id="2.7.13.3" evidence="2"/>
<dbReference type="Proteomes" id="UP001576776">
    <property type="component" value="Unassembled WGS sequence"/>
</dbReference>
<protein>
    <recommendedName>
        <fullName evidence="2">histidine kinase</fullName>
        <ecNumber evidence="2">2.7.13.3</ecNumber>
    </recommendedName>
</protein>
<dbReference type="PANTHER" id="PTHR43065">
    <property type="entry name" value="SENSOR HISTIDINE KINASE"/>
    <property type="match status" value="1"/>
</dbReference>
<keyword evidence="3 7" id="KW-0418">Kinase</keyword>
<feature type="coiled-coil region" evidence="4">
    <location>
        <begin position="114"/>
        <end position="162"/>
    </location>
</feature>
<keyword evidence="5" id="KW-0472">Membrane</keyword>
<organism evidence="7 8">
    <name type="scientific">Floridaenema fluviatile BLCC-F154</name>
    <dbReference type="NCBI Taxonomy" id="3153640"/>
    <lineage>
        <taxon>Bacteria</taxon>
        <taxon>Bacillati</taxon>
        <taxon>Cyanobacteriota</taxon>
        <taxon>Cyanophyceae</taxon>
        <taxon>Oscillatoriophycideae</taxon>
        <taxon>Aerosakkonematales</taxon>
        <taxon>Aerosakkonemataceae</taxon>
        <taxon>Floridanema</taxon>
        <taxon>Floridanema fluviatile</taxon>
    </lineage>
</organism>
<keyword evidence="4" id="KW-0175">Coiled coil</keyword>
<dbReference type="Gene3D" id="1.10.287.130">
    <property type="match status" value="1"/>
</dbReference>